<sequence>MLASDDTHSTLSISQGQKQSFPYFLDEDYAVSNELTDEFLRILINENSTFVENLPAGCGSYLKSNIVQYIFTICIRLRIPDDVKYFAIDILDTFMNTQGIALWDAVAKLNRSNKAKYKIWAKIEATISRQLTLRIVTAIQIASKLHSFHDSLAQVDVRKCLQALGYPYTAEAILKSEIRMLKTLNFELNSRRNPAVYMINFLKMLLRKRPELGVHINGLYRYCIFWLDYSFINRDEVFNEILTIVYGANIIKVTKDVLARVQADYSLLACGTIIASIVCLAGPQIGETYIKELSAITTVSEADISDASTGLVRALLRDRSRFEQ</sequence>
<accession>A0AC34GX98</accession>
<proteinExistence type="predicted"/>
<evidence type="ECO:0000313" key="1">
    <source>
        <dbReference type="Proteomes" id="UP000887579"/>
    </source>
</evidence>
<name>A0AC34GX98_9BILA</name>
<protein>
    <submittedName>
        <fullName evidence="2">Cyclin N-terminal domain-containing protein</fullName>
    </submittedName>
</protein>
<organism evidence="1 2">
    <name type="scientific">Panagrolaimus sp. ES5</name>
    <dbReference type="NCBI Taxonomy" id="591445"/>
    <lineage>
        <taxon>Eukaryota</taxon>
        <taxon>Metazoa</taxon>
        <taxon>Ecdysozoa</taxon>
        <taxon>Nematoda</taxon>
        <taxon>Chromadorea</taxon>
        <taxon>Rhabditida</taxon>
        <taxon>Tylenchina</taxon>
        <taxon>Panagrolaimomorpha</taxon>
        <taxon>Panagrolaimoidea</taxon>
        <taxon>Panagrolaimidae</taxon>
        <taxon>Panagrolaimus</taxon>
    </lineage>
</organism>
<dbReference type="Proteomes" id="UP000887579">
    <property type="component" value="Unplaced"/>
</dbReference>
<evidence type="ECO:0000313" key="2">
    <source>
        <dbReference type="WBParaSite" id="ES5_v2.g9182.t1"/>
    </source>
</evidence>
<dbReference type="WBParaSite" id="ES5_v2.g9182.t1">
    <property type="protein sequence ID" value="ES5_v2.g9182.t1"/>
    <property type="gene ID" value="ES5_v2.g9182"/>
</dbReference>
<reference evidence="2" key="1">
    <citation type="submission" date="2022-11" db="UniProtKB">
        <authorList>
            <consortium name="WormBaseParasite"/>
        </authorList>
    </citation>
    <scope>IDENTIFICATION</scope>
</reference>